<accession>A0A167YHR4</accession>
<dbReference type="AlphaFoldDB" id="A0A167YHR4"/>
<sequence length="216" mass="22870">MRFTRAIALAVAASVHLASAFPANEVVQARDETSADLSKAVTSPASSLFTNVDEVKLAGEKREPGKKGKAAKKQAAKTQAAKTGKTRKGRKGKGKGGKTRKAKAGKKGKGKGGKTRKAKTQKAKARKAKTAKTQKAKAAKVGRARVARAAEDDVPFEASDLVARFLEERDAAPEYILVPRSLAAESDESENQSAGVTIRRDEEEAAEPVQAVEFEA</sequence>
<evidence type="ECO:0000313" key="3">
    <source>
        <dbReference type="EMBL" id="KZZ91359.1"/>
    </source>
</evidence>
<comment type="caution">
    <text evidence="3">The sequence shown here is derived from an EMBL/GenBank/DDBJ whole genome shotgun (WGS) entry which is preliminary data.</text>
</comment>
<keyword evidence="4" id="KW-1185">Reference proteome</keyword>
<dbReference type="Proteomes" id="UP000078544">
    <property type="component" value="Unassembled WGS sequence"/>
</dbReference>
<dbReference type="EMBL" id="AZGY01000018">
    <property type="protein sequence ID" value="KZZ91359.1"/>
    <property type="molecule type" value="Genomic_DNA"/>
</dbReference>
<organism evidence="3 4">
    <name type="scientific">Moelleriella libera RCEF 2490</name>
    <dbReference type="NCBI Taxonomy" id="1081109"/>
    <lineage>
        <taxon>Eukaryota</taxon>
        <taxon>Fungi</taxon>
        <taxon>Dikarya</taxon>
        <taxon>Ascomycota</taxon>
        <taxon>Pezizomycotina</taxon>
        <taxon>Sordariomycetes</taxon>
        <taxon>Hypocreomycetidae</taxon>
        <taxon>Hypocreales</taxon>
        <taxon>Clavicipitaceae</taxon>
        <taxon>Moelleriella</taxon>
    </lineage>
</organism>
<name>A0A167YHR4_9HYPO</name>
<evidence type="ECO:0000313" key="4">
    <source>
        <dbReference type="Proteomes" id="UP000078544"/>
    </source>
</evidence>
<protein>
    <submittedName>
        <fullName evidence="3">Uncharacterized protein</fullName>
    </submittedName>
</protein>
<proteinExistence type="predicted"/>
<feature type="chain" id="PRO_5007894708" evidence="2">
    <location>
        <begin position="21"/>
        <end position="216"/>
    </location>
</feature>
<feature type="region of interest" description="Disordered" evidence="1">
    <location>
        <begin position="183"/>
        <end position="216"/>
    </location>
</feature>
<feature type="compositionally biased region" description="Basic residues" evidence="1">
    <location>
        <begin position="84"/>
        <end position="146"/>
    </location>
</feature>
<feature type="region of interest" description="Disordered" evidence="1">
    <location>
        <begin position="58"/>
        <end position="148"/>
    </location>
</feature>
<evidence type="ECO:0000256" key="1">
    <source>
        <dbReference type="SAM" id="MobiDB-lite"/>
    </source>
</evidence>
<gene>
    <name evidence="3" type="ORF">AAL_06595</name>
</gene>
<feature type="signal peptide" evidence="2">
    <location>
        <begin position="1"/>
        <end position="20"/>
    </location>
</feature>
<evidence type="ECO:0000256" key="2">
    <source>
        <dbReference type="SAM" id="SignalP"/>
    </source>
</evidence>
<reference evidence="3 4" key="1">
    <citation type="journal article" date="2016" name="Genome Biol. Evol.">
        <title>Divergent and convergent evolution of fungal pathogenicity.</title>
        <authorList>
            <person name="Shang Y."/>
            <person name="Xiao G."/>
            <person name="Zheng P."/>
            <person name="Cen K."/>
            <person name="Zhan S."/>
            <person name="Wang C."/>
        </authorList>
    </citation>
    <scope>NUCLEOTIDE SEQUENCE [LARGE SCALE GENOMIC DNA]</scope>
    <source>
        <strain evidence="3 4">RCEF 2490</strain>
    </source>
</reference>
<keyword evidence="2" id="KW-0732">Signal</keyword>
<feature type="compositionally biased region" description="Low complexity" evidence="1">
    <location>
        <begin position="207"/>
        <end position="216"/>
    </location>
</feature>